<proteinExistence type="predicted"/>
<dbReference type="AlphaFoldDB" id="Q12WN4"/>
<evidence type="ECO:0000313" key="1">
    <source>
        <dbReference type="EMBL" id="ABE52142.1"/>
    </source>
</evidence>
<dbReference type="Proteomes" id="UP000001979">
    <property type="component" value="Chromosome"/>
</dbReference>
<keyword evidence="2" id="KW-1185">Reference proteome</keyword>
<dbReference type="EMBL" id="CP000300">
    <property type="protein sequence ID" value="ABE52142.1"/>
    <property type="molecule type" value="Genomic_DNA"/>
</dbReference>
<dbReference type="STRING" id="259564.Mbur_1220"/>
<gene>
    <name evidence="1" type="ordered locus">Mbur_1220</name>
</gene>
<dbReference type="HOGENOM" id="CLU_1912335_0_0_2"/>
<reference evidence="2" key="1">
    <citation type="journal article" date="2009" name="ISME J.">
        <title>The genome sequence of the psychrophilic archaeon, Methanococcoides burtonii: the role of genome evolution in cold adaptation.</title>
        <authorList>
            <person name="Allen M.A."/>
            <person name="Lauro F.M."/>
            <person name="Williams T.J."/>
            <person name="Burg D."/>
            <person name="Siddiqui K.S."/>
            <person name="De Francisci D."/>
            <person name="Chong K.W."/>
            <person name="Pilak O."/>
            <person name="Chew H.H."/>
            <person name="De Maere M.Z."/>
            <person name="Ting L."/>
            <person name="Katrib M."/>
            <person name="Ng C."/>
            <person name="Sowers K.R."/>
            <person name="Galperin M.Y."/>
            <person name="Anderson I.J."/>
            <person name="Ivanova N."/>
            <person name="Dalin E."/>
            <person name="Martinez M."/>
            <person name="Lapidus A."/>
            <person name="Hauser L."/>
            <person name="Land M."/>
            <person name="Thomas T."/>
            <person name="Cavicchioli R."/>
        </authorList>
    </citation>
    <scope>NUCLEOTIDE SEQUENCE [LARGE SCALE GENOMIC DNA]</scope>
    <source>
        <strain evidence="2">DSM 6242 / NBRC 107633 / OCM 468 / ACE-M</strain>
    </source>
</reference>
<sequence>MSGRRTKPCVFTEQGVAMLSAGFRNETAVKMSIQIINAFVAMRRFIASNAQVFQRLEALEIEQLETDTKMDKILNAIEIKQFRNSHDRFIIIDNTTVYHFGASLKDLGKKWFAFSKMDIGAVEMLTRLEGMK</sequence>
<name>Q12WN4_METBU</name>
<organism evidence="1 2">
    <name type="scientific">Methanococcoides burtonii (strain DSM 6242 / NBRC 107633 / OCM 468 / ACE-M)</name>
    <dbReference type="NCBI Taxonomy" id="259564"/>
    <lineage>
        <taxon>Archaea</taxon>
        <taxon>Methanobacteriati</taxon>
        <taxon>Methanobacteriota</taxon>
        <taxon>Stenosarchaea group</taxon>
        <taxon>Methanomicrobia</taxon>
        <taxon>Methanosarcinales</taxon>
        <taxon>Methanosarcinaceae</taxon>
        <taxon>Methanococcoides</taxon>
    </lineage>
</organism>
<evidence type="ECO:0000313" key="2">
    <source>
        <dbReference type="Proteomes" id="UP000001979"/>
    </source>
</evidence>
<dbReference type="GeneID" id="3998544"/>
<dbReference type="KEGG" id="mbu:Mbur_1220"/>
<dbReference type="RefSeq" id="WP_011499288.1">
    <property type="nucleotide sequence ID" value="NC_007955.1"/>
</dbReference>
<protein>
    <recommendedName>
        <fullName evidence="3">KilA-N DNA-binding domain-containing protein</fullName>
    </recommendedName>
</protein>
<dbReference type="OrthoDB" id="142522at2157"/>
<accession>Q12WN4</accession>
<evidence type="ECO:0008006" key="3">
    <source>
        <dbReference type="Google" id="ProtNLM"/>
    </source>
</evidence>